<proteinExistence type="predicted"/>
<keyword evidence="2" id="KW-1185">Reference proteome</keyword>
<dbReference type="Proteomes" id="UP000287853">
    <property type="component" value="Unassembled WGS sequence"/>
</dbReference>
<name>A0A3S3UDD0_9BACT</name>
<reference evidence="1 2" key="1">
    <citation type="submission" date="2017-01" db="EMBL/GenBank/DDBJ databases">
        <title>The cable genome- insights into the physiology and evolution of filamentous bacteria capable of sulfide oxidation via long distance electron transfer.</title>
        <authorList>
            <person name="Schreiber L."/>
            <person name="Bjerg J.T."/>
            <person name="Boggild A."/>
            <person name="Van De Vossenberg J."/>
            <person name="Meysman F."/>
            <person name="Nielsen L.P."/>
            <person name="Schramm A."/>
            <person name="Kjeldsen K.U."/>
        </authorList>
    </citation>
    <scope>NUCLEOTIDE SEQUENCE [LARGE SCALE GENOMIC DNA]</scope>
    <source>
        <strain evidence="1">MCF</strain>
    </source>
</reference>
<dbReference type="EMBL" id="MTKO01000032">
    <property type="protein sequence ID" value="RWX47568.1"/>
    <property type="molecule type" value="Genomic_DNA"/>
</dbReference>
<evidence type="ECO:0000313" key="1">
    <source>
        <dbReference type="EMBL" id="RWX47568.1"/>
    </source>
</evidence>
<evidence type="ECO:0000313" key="2">
    <source>
        <dbReference type="Proteomes" id="UP000287853"/>
    </source>
</evidence>
<protein>
    <submittedName>
        <fullName evidence="1">Uncharacterized protein</fullName>
    </submittedName>
</protein>
<comment type="caution">
    <text evidence="1">The sequence shown here is derived from an EMBL/GenBank/DDBJ whole genome shotgun (WGS) entry which is preliminary data.</text>
</comment>
<sequence>MPPPDLAGNAPITDIIHPGIKAVVPGIGIDVDAPVPDSSHSFVSQGPD</sequence>
<gene>
    <name evidence="1" type="ORF">H206_06315</name>
</gene>
<organism evidence="1 2">
    <name type="scientific">Candidatus Electrothrix aarhusensis</name>
    <dbReference type="NCBI Taxonomy" id="1859131"/>
    <lineage>
        <taxon>Bacteria</taxon>
        <taxon>Pseudomonadati</taxon>
        <taxon>Thermodesulfobacteriota</taxon>
        <taxon>Desulfobulbia</taxon>
        <taxon>Desulfobulbales</taxon>
        <taxon>Desulfobulbaceae</taxon>
        <taxon>Candidatus Electrothrix</taxon>
    </lineage>
</organism>
<dbReference type="AlphaFoldDB" id="A0A3S3UDD0"/>
<accession>A0A3S3UDD0</accession>